<organism evidence="2 3">
    <name type="scientific">Enhygromyxa salina</name>
    <dbReference type="NCBI Taxonomy" id="215803"/>
    <lineage>
        <taxon>Bacteria</taxon>
        <taxon>Pseudomonadati</taxon>
        <taxon>Myxococcota</taxon>
        <taxon>Polyangia</taxon>
        <taxon>Nannocystales</taxon>
        <taxon>Nannocystaceae</taxon>
        <taxon>Enhygromyxa</taxon>
    </lineage>
</organism>
<feature type="region of interest" description="Disordered" evidence="1">
    <location>
        <begin position="24"/>
        <end position="120"/>
    </location>
</feature>
<accession>A0A0C1ZB79</accession>
<sequence>MVVAGIIALVAASGGGWLAMSRADRAKTGAAVQPPALGEDRALEPGPEPVEPERVEPARVEPAPEPASSPAPEPASSPAPEPASSPNPEPAPDAVRRPKLVATHAPNGSGEDSPTGRSCEGMQARGQLAFESRDWQAVLTHTARKSCWSTQAQTRVRLRTTALFNFGRWSECATIGAQSDDAKVRSIADACQAAATPEYPEPK</sequence>
<dbReference type="Proteomes" id="UP000031599">
    <property type="component" value="Unassembled WGS sequence"/>
</dbReference>
<proteinExistence type="predicted"/>
<dbReference type="EMBL" id="JMCC02000063">
    <property type="protein sequence ID" value="KIG14939.1"/>
    <property type="molecule type" value="Genomic_DNA"/>
</dbReference>
<comment type="caution">
    <text evidence="2">The sequence shown here is derived from an EMBL/GenBank/DDBJ whole genome shotgun (WGS) entry which is preliminary data.</text>
</comment>
<evidence type="ECO:0000256" key="1">
    <source>
        <dbReference type="SAM" id="MobiDB-lite"/>
    </source>
</evidence>
<reference evidence="2 3" key="1">
    <citation type="submission" date="2014-12" db="EMBL/GenBank/DDBJ databases">
        <title>Genome assembly of Enhygromyxa salina DSM 15201.</title>
        <authorList>
            <person name="Sharma G."/>
            <person name="Subramanian S."/>
        </authorList>
    </citation>
    <scope>NUCLEOTIDE SEQUENCE [LARGE SCALE GENOMIC DNA]</scope>
    <source>
        <strain evidence="2 3">DSM 15201</strain>
    </source>
</reference>
<protein>
    <submittedName>
        <fullName evidence="2">TonB</fullName>
    </submittedName>
</protein>
<dbReference type="AlphaFoldDB" id="A0A0C1ZB79"/>
<evidence type="ECO:0000313" key="2">
    <source>
        <dbReference type="EMBL" id="KIG14939.1"/>
    </source>
</evidence>
<name>A0A0C1ZB79_9BACT</name>
<gene>
    <name evidence="2" type="ORF">DB30_06241</name>
</gene>
<evidence type="ECO:0000313" key="3">
    <source>
        <dbReference type="Proteomes" id="UP000031599"/>
    </source>
</evidence>
<feature type="compositionally biased region" description="Pro residues" evidence="1">
    <location>
        <begin position="63"/>
        <end position="91"/>
    </location>
</feature>